<keyword evidence="2" id="KW-0677">Repeat</keyword>
<keyword evidence="5" id="KW-1185">Reference proteome</keyword>
<evidence type="ECO:0000313" key="4">
    <source>
        <dbReference type="EMBL" id="CAL6045650.1"/>
    </source>
</evidence>
<proteinExistence type="predicted"/>
<dbReference type="InterPro" id="IPR050836">
    <property type="entry name" value="SDS22/Internalin_LRR"/>
</dbReference>
<reference evidence="3" key="1">
    <citation type="submission" date="2023-06" db="EMBL/GenBank/DDBJ databases">
        <authorList>
            <person name="Kurt Z."/>
        </authorList>
    </citation>
    <scope>NUCLEOTIDE SEQUENCE</scope>
</reference>
<dbReference type="SMART" id="SM00365">
    <property type="entry name" value="LRR_SD22"/>
    <property type="match status" value="5"/>
</dbReference>
<dbReference type="SUPFAM" id="SSF52058">
    <property type="entry name" value="L domain-like"/>
    <property type="match status" value="1"/>
</dbReference>
<comment type="caution">
    <text evidence="3">The sequence shown here is derived from an EMBL/GenBank/DDBJ whole genome shotgun (WGS) entry which is preliminary data.</text>
</comment>
<evidence type="ECO:0000313" key="5">
    <source>
        <dbReference type="Proteomes" id="UP001642409"/>
    </source>
</evidence>
<dbReference type="AlphaFoldDB" id="A0AA86R2N2"/>
<dbReference type="PANTHER" id="PTHR46652:SF3">
    <property type="entry name" value="LEUCINE-RICH REPEAT-CONTAINING PROTEIN 9"/>
    <property type="match status" value="1"/>
</dbReference>
<gene>
    <name evidence="4" type="ORF">HINF_LOCUS41238</name>
    <name evidence="3" type="ORF">HINF_LOCUS52254</name>
</gene>
<evidence type="ECO:0000256" key="1">
    <source>
        <dbReference type="ARBA" id="ARBA00022614"/>
    </source>
</evidence>
<dbReference type="PROSITE" id="PS51450">
    <property type="entry name" value="LRR"/>
    <property type="match status" value="3"/>
</dbReference>
<organism evidence="3">
    <name type="scientific">Hexamita inflata</name>
    <dbReference type="NCBI Taxonomy" id="28002"/>
    <lineage>
        <taxon>Eukaryota</taxon>
        <taxon>Metamonada</taxon>
        <taxon>Diplomonadida</taxon>
        <taxon>Hexamitidae</taxon>
        <taxon>Hexamitinae</taxon>
        <taxon>Hexamita</taxon>
    </lineage>
</organism>
<keyword evidence="1" id="KW-0433">Leucine-rich repeat</keyword>
<dbReference type="Gene3D" id="3.80.10.10">
    <property type="entry name" value="Ribonuclease Inhibitor"/>
    <property type="match status" value="1"/>
</dbReference>
<dbReference type="EMBL" id="CAXDID020000165">
    <property type="protein sequence ID" value="CAL6045650.1"/>
    <property type="molecule type" value="Genomic_DNA"/>
</dbReference>
<dbReference type="PANTHER" id="PTHR46652">
    <property type="entry name" value="LEUCINE-RICH REPEAT AND IQ DOMAIN-CONTAINING PROTEIN 1-RELATED"/>
    <property type="match status" value="1"/>
</dbReference>
<dbReference type="EMBL" id="CATOUU010000981">
    <property type="protein sequence ID" value="CAI9964609.1"/>
    <property type="molecule type" value="Genomic_DNA"/>
</dbReference>
<accession>A0AA86R2N2</accession>
<reference evidence="4 5" key="2">
    <citation type="submission" date="2024-07" db="EMBL/GenBank/DDBJ databases">
        <authorList>
            <person name="Akdeniz Z."/>
        </authorList>
    </citation>
    <scope>NUCLEOTIDE SEQUENCE [LARGE SCALE GENOMIC DNA]</scope>
</reference>
<dbReference type="Proteomes" id="UP001642409">
    <property type="component" value="Unassembled WGS sequence"/>
</dbReference>
<dbReference type="Pfam" id="PF12799">
    <property type="entry name" value="LRR_4"/>
    <property type="match status" value="1"/>
</dbReference>
<evidence type="ECO:0000313" key="3">
    <source>
        <dbReference type="EMBL" id="CAI9964609.1"/>
    </source>
</evidence>
<protein>
    <submittedName>
        <fullName evidence="3">Leucine-rich repeat domain-containing protein</fullName>
    </submittedName>
    <submittedName>
        <fullName evidence="4">Leucine-rich_repeat domain-containing protein</fullName>
    </submittedName>
</protein>
<evidence type="ECO:0000256" key="2">
    <source>
        <dbReference type="ARBA" id="ARBA00022737"/>
    </source>
</evidence>
<sequence length="338" mass="39309">MNQQTEKQQALISRYQQSCTNDYCLQIQDDDEIFELQFADVLKLKSLELKTCKYHKFEAISNNLTKFCFIQSKLDEIEAICLMTQIIELDLQQNYIKDINCLKYMTELQKLCLRSNNITDITPLRDLTALNTLILSQNQLVDISALKNLYNLSFLSASQNKIQDISVLSQLSLTEIFLYENEIEDISPLETVPYETLCIRGNKIIDISCLKSLSYVEILDISNNFIIDASPLKDILYFNQINLNNNYLINYLDTDCMCPIYQSEQNVPTQEQINQSKSINCIFQTQSLQKKYKHNTFNIKLKLNKSYSQVNKCLINIMNKMNVWLQIIHTQNVACSDQ</sequence>
<name>A0AA86R2N2_9EUKA</name>
<dbReference type="InterPro" id="IPR001611">
    <property type="entry name" value="Leu-rich_rpt"/>
</dbReference>
<dbReference type="InterPro" id="IPR032675">
    <property type="entry name" value="LRR_dom_sf"/>
</dbReference>
<dbReference type="InterPro" id="IPR025875">
    <property type="entry name" value="Leu-rich_rpt_4"/>
</dbReference>